<dbReference type="InterPro" id="IPR004143">
    <property type="entry name" value="BPL_LPL_catalytic"/>
</dbReference>
<dbReference type="EMBL" id="FQZV01000029">
    <property type="protein sequence ID" value="SHJ54360.1"/>
    <property type="molecule type" value="Genomic_DNA"/>
</dbReference>
<keyword evidence="12" id="KW-1185">Reference proteome</keyword>
<dbReference type="SUPFAM" id="SSF55681">
    <property type="entry name" value="Class II aaRS and biotin synthetases"/>
    <property type="match status" value="1"/>
</dbReference>
<dbReference type="UniPathway" id="UPA00538">
    <property type="reaction ID" value="UER00592"/>
</dbReference>
<evidence type="ECO:0000313" key="11">
    <source>
        <dbReference type="EMBL" id="SHJ54360.1"/>
    </source>
</evidence>
<dbReference type="Gene3D" id="3.30.930.10">
    <property type="entry name" value="Bira Bifunctional Protein, Domain 2"/>
    <property type="match status" value="1"/>
</dbReference>
<comment type="function">
    <text evidence="4 5 6">Catalyzes the transfer of endogenously produced octanoic acid from octanoyl-acyl-carrier-protein onto the lipoyl domains of lipoate-dependent enzymes. Lipoyl-ACP can also act as a substrate although octanoyl-ACP is likely to be the physiological substrate.</text>
</comment>
<dbReference type="RefSeq" id="WP_110941447.1">
    <property type="nucleotide sequence ID" value="NZ_FQZV01000029.1"/>
</dbReference>
<dbReference type="GO" id="GO:0005737">
    <property type="term" value="C:cytoplasm"/>
    <property type="evidence" value="ECO:0007669"/>
    <property type="project" value="UniProtKB-SubCell"/>
</dbReference>
<dbReference type="EC" id="2.3.1.181" evidence="5 6"/>
<comment type="miscellaneous">
    <text evidence="5">In the reaction, the free carboxyl group of octanoic acid is attached via an amide linkage to the epsilon-amino group of a specific lysine residue of lipoyl domains of lipoate-dependent enzymes.</text>
</comment>
<dbReference type="GO" id="GO:0033819">
    <property type="term" value="F:lipoyl(octanoyl) transferase activity"/>
    <property type="evidence" value="ECO:0007669"/>
    <property type="project" value="UniProtKB-EC"/>
</dbReference>
<protein>
    <recommendedName>
        <fullName evidence="5 6">Octanoyltransferase</fullName>
        <ecNumber evidence="5 6">2.3.1.181</ecNumber>
    </recommendedName>
    <alternativeName>
        <fullName evidence="5">Lipoate-protein ligase B</fullName>
    </alternativeName>
    <alternativeName>
        <fullName evidence="5">Lipoyl/octanoyl transferase</fullName>
    </alternativeName>
    <alternativeName>
        <fullName evidence="5">Octanoyl-[acyl-carrier-protein]-protein N-octanoyltransferase</fullName>
    </alternativeName>
</protein>
<comment type="subcellular location">
    <subcellularLocation>
        <location evidence="5">Cytoplasm</location>
    </subcellularLocation>
</comment>
<evidence type="ECO:0000256" key="6">
    <source>
        <dbReference type="PIRNR" id="PIRNR016262"/>
    </source>
</evidence>
<reference evidence="12" key="1">
    <citation type="submission" date="2016-11" db="EMBL/GenBank/DDBJ databases">
        <authorList>
            <person name="Varghese N."/>
            <person name="Submissions S."/>
        </authorList>
    </citation>
    <scope>NUCLEOTIDE SEQUENCE [LARGE SCALE GENOMIC DNA]</scope>
    <source>
        <strain evidence="12">DSM 17957</strain>
    </source>
</reference>
<dbReference type="PANTHER" id="PTHR10993:SF7">
    <property type="entry name" value="LIPOYLTRANSFERASE 2, MITOCHONDRIAL-RELATED"/>
    <property type="match status" value="1"/>
</dbReference>
<feature type="domain" description="BPL/LPL catalytic" evidence="10">
    <location>
        <begin position="33"/>
        <end position="215"/>
    </location>
</feature>
<feature type="binding site" evidence="5 8">
    <location>
        <begin position="78"/>
        <end position="85"/>
    </location>
    <ligand>
        <name>substrate</name>
    </ligand>
</feature>
<feature type="site" description="Lowers pKa of active site Cys" evidence="5 9">
    <location>
        <position position="142"/>
    </location>
</feature>
<name>A0A1M6K6D5_9FIRM</name>
<organism evidence="11 12">
    <name type="scientific">Geosporobacter subterraneus DSM 17957</name>
    <dbReference type="NCBI Taxonomy" id="1121919"/>
    <lineage>
        <taxon>Bacteria</taxon>
        <taxon>Bacillati</taxon>
        <taxon>Bacillota</taxon>
        <taxon>Clostridia</taxon>
        <taxon>Peptostreptococcales</taxon>
        <taxon>Thermotaleaceae</taxon>
        <taxon>Geosporobacter</taxon>
    </lineage>
</organism>
<dbReference type="Pfam" id="PF21948">
    <property type="entry name" value="LplA-B_cat"/>
    <property type="match status" value="1"/>
</dbReference>
<dbReference type="NCBIfam" id="NF010925">
    <property type="entry name" value="PRK14345.1"/>
    <property type="match status" value="1"/>
</dbReference>
<dbReference type="PROSITE" id="PS51733">
    <property type="entry name" value="BPL_LPL_CATALYTIC"/>
    <property type="match status" value="1"/>
</dbReference>
<evidence type="ECO:0000256" key="4">
    <source>
        <dbReference type="ARBA" id="ARBA00024732"/>
    </source>
</evidence>
<evidence type="ECO:0000256" key="8">
    <source>
        <dbReference type="PIRSR" id="PIRSR016262-2"/>
    </source>
</evidence>
<comment type="pathway">
    <text evidence="1 5 6">Protein modification; protein lipoylation via endogenous pathway; protein N(6)-(lipoyl)lysine from octanoyl-[acyl-carrier-protein]: step 1/2.</text>
</comment>
<keyword evidence="2 5" id="KW-0808">Transferase</keyword>
<dbReference type="STRING" id="1121919.SAMN02745975_02323"/>
<dbReference type="InterPro" id="IPR000544">
    <property type="entry name" value="Octanoyltransferase"/>
</dbReference>
<dbReference type="HAMAP" id="MF_00013">
    <property type="entry name" value="LipB"/>
    <property type="match status" value="1"/>
</dbReference>
<comment type="catalytic activity">
    <reaction evidence="5 6">
        <text>octanoyl-[ACP] + L-lysyl-[protein] = N(6)-octanoyl-L-lysyl-[protein] + holo-[ACP] + H(+)</text>
        <dbReference type="Rhea" id="RHEA:17665"/>
        <dbReference type="Rhea" id="RHEA-COMP:9636"/>
        <dbReference type="Rhea" id="RHEA-COMP:9685"/>
        <dbReference type="Rhea" id="RHEA-COMP:9752"/>
        <dbReference type="Rhea" id="RHEA-COMP:9928"/>
        <dbReference type="ChEBI" id="CHEBI:15378"/>
        <dbReference type="ChEBI" id="CHEBI:29969"/>
        <dbReference type="ChEBI" id="CHEBI:64479"/>
        <dbReference type="ChEBI" id="CHEBI:78463"/>
        <dbReference type="ChEBI" id="CHEBI:78809"/>
        <dbReference type="EC" id="2.3.1.181"/>
    </reaction>
</comment>
<dbReference type="Proteomes" id="UP000184536">
    <property type="component" value="Unassembled WGS sequence"/>
</dbReference>
<dbReference type="PIRSF" id="PIRSF016262">
    <property type="entry name" value="LPLase"/>
    <property type="match status" value="1"/>
</dbReference>
<feature type="active site" description="Acyl-thioester intermediate" evidence="5 7">
    <location>
        <position position="176"/>
    </location>
</feature>
<feature type="binding site" evidence="5 8">
    <location>
        <begin position="158"/>
        <end position="160"/>
    </location>
    <ligand>
        <name>substrate</name>
    </ligand>
</feature>
<dbReference type="AlphaFoldDB" id="A0A1M6K6D5"/>
<evidence type="ECO:0000259" key="10">
    <source>
        <dbReference type="PROSITE" id="PS51733"/>
    </source>
</evidence>
<dbReference type="OrthoDB" id="9787061at2"/>
<evidence type="ECO:0000256" key="1">
    <source>
        <dbReference type="ARBA" id="ARBA00004821"/>
    </source>
</evidence>
<proteinExistence type="inferred from homology"/>
<evidence type="ECO:0000313" key="12">
    <source>
        <dbReference type="Proteomes" id="UP000184536"/>
    </source>
</evidence>
<dbReference type="GO" id="GO:0009249">
    <property type="term" value="P:protein lipoylation"/>
    <property type="evidence" value="ECO:0007669"/>
    <property type="project" value="InterPro"/>
</dbReference>
<evidence type="ECO:0000256" key="5">
    <source>
        <dbReference type="HAMAP-Rule" id="MF_00013"/>
    </source>
</evidence>
<evidence type="ECO:0000256" key="3">
    <source>
        <dbReference type="ARBA" id="ARBA00023315"/>
    </source>
</evidence>
<dbReference type="InterPro" id="IPR045864">
    <property type="entry name" value="aa-tRNA-synth_II/BPL/LPL"/>
</dbReference>
<evidence type="ECO:0000256" key="2">
    <source>
        <dbReference type="ARBA" id="ARBA00022679"/>
    </source>
</evidence>
<keyword evidence="3 5" id="KW-0012">Acyltransferase</keyword>
<feature type="binding site" evidence="5 8">
    <location>
        <begin position="145"/>
        <end position="147"/>
    </location>
    <ligand>
        <name>substrate</name>
    </ligand>
</feature>
<comment type="similarity">
    <text evidence="5 6">Belongs to the LipB family.</text>
</comment>
<dbReference type="CDD" id="cd16444">
    <property type="entry name" value="LipB"/>
    <property type="match status" value="1"/>
</dbReference>
<accession>A0A1M6K6D5</accession>
<dbReference type="NCBIfam" id="TIGR00214">
    <property type="entry name" value="lipB"/>
    <property type="match status" value="1"/>
</dbReference>
<evidence type="ECO:0000256" key="7">
    <source>
        <dbReference type="PIRSR" id="PIRSR016262-1"/>
    </source>
</evidence>
<dbReference type="PANTHER" id="PTHR10993">
    <property type="entry name" value="OCTANOYLTRANSFERASE"/>
    <property type="match status" value="1"/>
</dbReference>
<sequence length="225" mass="25345">MTIKRMKWLDLGRIDYEASYIIQEQLHRKRKNGEVSDIIIFQECNPVITIGTSGTEDHLLLSKKVLLEKGIDVVYCNRGGDITYHGPGQLVISPVLNIRNHGLKILQYIRLLEQSVINLLSHYEVIGKRIEGASGVWVNGKKIASVGIAIKNGITLHGIALNIRPDLSHFGFIIPCGLKDVEITSLEHLNTAKLELDQVRDDFLKEFALLFDVCIEQEDMQRGGY</sequence>
<evidence type="ECO:0000256" key="9">
    <source>
        <dbReference type="PIRSR" id="PIRSR016262-3"/>
    </source>
</evidence>
<gene>
    <name evidence="5" type="primary">lipB</name>
    <name evidence="11" type="ORF">SAMN02745975_02323</name>
</gene>
<keyword evidence="5" id="KW-0963">Cytoplasm</keyword>